<keyword evidence="2" id="KW-1185">Reference proteome</keyword>
<name>A0A8X6HU90_TRICU</name>
<dbReference type="Proteomes" id="UP000887116">
    <property type="component" value="Unassembled WGS sequence"/>
</dbReference>
<dbReference type="EMBL" id="BMAO01029151">
    <property type="protein sequence ID" value="GFR29733.1"/>
    <property type="molecule type" value="Genomic_DNA"/>
</dbReference>
<accession>A0A8X6HU90</accession>
<sequence>MGKTTVGGAALASEGSSIISRSDFIQEVALHAQWNETKWSCHLEKARKNSLLRDSLLIWEHHRAHGMYRI</sequence>
<evidence type="ECO:0000313" key="2">
    <source>
        <dbReference type="Proteomes" id="UP000887116"/>
    </source>
</evidence>
<gene>
    <name evidence="1" type="ORF">TNCT_401141</name>
</gene>
<dbReference type="AlphaFoldDB" id="A0A8X6HU90"/>
<protein>
    <submittedName>
        <fullName evidence="1">Uncharacterized protein</fullName>
    </submittedName>
</protein>
<evidence type="ECO:0000313" key="1">
    <source>
        <dbReference type="EMBL" id="GFR29733.1"/>
    </source>
</evidence>
<comment type="caution">
    <text evidence="1">The sequence shown here is derived from an EMBL/GenBank/DDBJ whole genome shotgun (WGS) entry which is preliminary data.</text>
</comment>
<proteinExistence type="predicted"/>
<reference evidence="1" key="1">
    <citation type="submission" date="2020-07" db="EMBL/GenBank/DDBJ databases">
        <title>Multicomponent nature underlies the extraordinary mechanical properties of spider dragline silk.</title>
        <authorList>
            <person name="Kono N."/>
            <person name="Nakamura H."/>
            <person name="Mori M."/>
            <person name="Yoshida Y."/>
            <person name="Ohtoshi R."/>
            <person name="Malay A.D."/>
            <person name="Moran D.A.P."/>
            <person name="Tomita M."/>
            <person name="Numata K."/>
            <person name="Arakawa K."/>
        </authorList>
    </citation>
    <scope>NUCLEOTIDE SEQUENCE</scope>
</reference>
<organism evidence="1 2">
    <name type="scientific">Trichonephila clavata</name>
    <name type="common">Joro spider</name>
    <name type="synonym">Nephila clavata</name>
    <dbReference type="NCBI Taxonomy" id="2740835"/>
    <lineage>
        <taxon>Eukaryota</taxon>
        <taxon>Metazoa</taxon>
        <taxon>Ecdysozoa</taxon>
        <taxon>Arthropoda</taxon>
        <taxon>Chelicerata</taxon>
        <taxon>Arachnida</taxon>
        <taxon>Araneae</taxon>
        <taxon>Araneomorphae</taxon>
        <taxon>Entelegynae</taxon>
        <taxon>Araneoidea</taxon>
        <taxon>Nephilidae</taxon>
        <taxon>Trichonephila</taxon>
    </lineage>
</organism>